<keyword evidence="1" id="KW-0560">Oxidoreductase</keyword>
<reference evidence="3" key="2">
    <citation type="submission" date="2020-02" db="EMBL/GenBank/DDBJ databases">
        <authorList>
            <person name="Matsumoto Y."/>
            <person name="Motooka D."/>
            <person name="Nakamura S."/>
        </authorList>
    </citation>
    <scope>NUCLEOTIDE SEQUENCE</scope>
    <source>
        <strain evidence="3">JCM 15653</strain>
    </source>
</reference>
<dbReference type="PROSITE" id="PS51387">
    <property type="entry name" value="FAD_PCMH"/>
    <property type="match status" value="1"/>
</dbReference>
<evidence type="ECO:0000313" key="4">
    <source>
        <dbReference type="EMBL" id="UNC01970.1"/>
    </source>
</evidence>
<dbReference type="EMBL" id="AP022579">
    <property type="protein sequence ID" value="BBX91911.1"/>
    <property type="molecule type" value="Genomic_DNA"/>
</dbReference>
<dbReference type="SMART" id="SM01092">
    <property type="entry name" value="CO_deh_flav_C"/>
    <property type="match status" value="1"/>
</dbReference>
<dbReference type="AlphaFoldDB" id="A0AAX3A302"/>
<dbReference type="Pfam" id="PF03450">
    <property type="entry name" value="CO_deh_flav_C"/>
    <property type="match status" value="1"/>
</dbReference>
<reference evidence="4 6" key="3">
    <citation type="journal article" date="2022" name="BMC Genomics">
        <title>Comparative genome analysis of mycobacteria focusing on tRNA and non-coding RNA.</title>
        <authorList>
            <person name="Behra P.R.K."/>
            <person name="Pettersson B.M.F."/>
            <person name="Ramesh M."/>
            <person name="Das S."/>
            <person name="Dasgupta S."/>
            <person name="Kirsebom L.A."/>
        </authorList>
    </citation>
    <scope>NUCLEOTIDE SEQUENCE [LARGE SCALE GENOMIC DNA]</scope>
    <source>
        <strain evidence="4 6">DSM 44677</strain>
    </source>
</reference>
<dbReference type="InterPro" id="IPR036318">
    <property type="entry name" value="FAD-bd_PCMH-like_sf"/>
</dbReference>
<dbReference type="InterPro" id="IPR016169">
    <property type="entry name" value="FAD-bd_PCMH_sub2"/>
</dbReference>
<sequence>MKTFSFRHAESVDDAISAATHGATYFAGGTNLFDLMKTGVEQPSALIDLRQLAMTSITTTDMGGVFIEAGVTNSALANHALIRSQYPVVSHAILSGATTQLRNMATTGGNLLQRTRCPYFMQPAFSECNKRRPGSGCAAISGFHREHAIFGASDHCVAIHPSDLAVALTMLDAVVHVQNSTGRRSIPISQFFALPGQTPEIDNTLQPHELILGIELPPSHFDDHCWYLKVRDRHSYAFALVSVAAGLRIEDGEITGAALALGGVAAKPWRLHEAESSLVGQRPDRHAFHTAATIAMAGAQPLTQNAFKVDLGRHSIVRALTLASVVRGTDGNGHTESIPR</sequence>
<evidence type="ECO:0000256" key="1">
    <source>
        <dbReference type="ARBA" id="ARBA00023002"/>
    </source>
</evidence>
<name>A0AAX3A302_9MYCO</name>
<gene>
    <name evidence="4" type="ORF">H5U98_11655</name>
    <name evidence="3" type="ORF">MBOE_35600</name>
</gene>
<dbReference type="InterPro" id="IPR002346">
    <property type="entry name" value="Mopterin_DH_FAD-bd"/>
</dbReference>
<dbReference type="RefSeq" id="WP_077741236.1">
    <property type="nucleotide sequence ID" value="NZ_AP022579.1"/>
</dbReference>
<organism evidence="4 6">
    <name type="scientific">Mycolicibacterium boenickei</name>
    <dbReference type="NCBI Taxonomy" id="146017"/>
    <lineage>
        <taxon>Bacteria</taxon>
        <taxon>Bacillati</taxon>
        <taxon>Actinomycetota</taxon>
        <taxon>Actinomycetes</taxon>
        <taxon>Mycobacteriales</taxon>
        <taxon>Mycobacteriaceae</taxon>
        <taxon>Mycolicibacterium</taxon>
    </lineage>
</organism>
<dbReference type="Gene3D" id="3.30.390.50">
    <property type="entry name" value="CO dehydrogenase flavoprotein, C-terminal domain"/>
    <property type="match status" value="1"/>
</dbReference>
<evidence type="ECO:0000313" key="6">
    <source>
        <dbReference type="Proteomes" id="UP001162885"/>
    </source>
</evidence>
<evidence type="ECO:0000313" key="5">
    <source>
        <dbReference type="Proteomes" id="UP000466683"/>
    </source>
</evidence>
<dbReference type="Proteomes" id="UP001162885">
    <property type="component" value="Chromosome"/>
</dbReference>
<dbReference type="SUPFAM" id="SSF55447">
    <property type="entry name" value="CO dehydrogenase flavoprotein C-terminal domain-like"/>
    <property type="match status" value="1"/>
</dbReference>
<dbReference type="GO" id="GO:0071949">
    <property type="term" value="F:FAD binding"/>
    <property type="evidence" value="ECO:0007669"/>
    <property type="project" value="InterPro"/>
</dbReference>
<dbReference type="InterPro" id="IPR016167">
    <property type="entry name" value="FAD-bd_PCMH_sub1"/>
</dbReference>
<evidence type="ECO:0000313" key="3">
    <source>
        <dbReference type="EMBL" id="BBX91911.1"/>
    </source>
</evidence>
<dbReference type="PANTHER" id="PTHR42659:SF1">
    <property type="entry name" value="OXIDOREDUCTASE"/>
    <property type="match status" value="1"/>
</dbReference>
<keyword evidence="5" id="KW-1185">Reference proteome</keyword>
<accession>A0AAX3A302</accession>
<dbReference type="InterPro" id="IPR036683">
    <property type="entry name" value="CO_DH_flav_C_dom_sf"/>
</dbReference>
<proteinExistence type="predicted"/>
<dbReference type="EMBL" id="CP060016">
    <property type="protein sequence ID" value="UNC01970.1"/>
    <property type="molecule type" value="Genomic_DNA"/>
</dbReference>
<dbReference type="SUPFAM" id="SSF56176">
    <property type="entry name" value="FAD-binding/transporter-associated domain-like"/>
    <property type="match status" value="1"/>
</dbReference>
<reference evidence="3 5" key="1">
    <citation type="journal article" date="2019" name="Emerg. Microbes Infect.">
        <title>Comprehensive subspecies identification of 175 nontuberculous mycobacteria species based on 7547 genomic profiles.</title>
        <authorList>
            <person name="Matsumoto Y."/>
            <person name="Kinjo T."/>
            <person name="Motooka D."/>
            <person name="Nabeya D."/>
            <person name="Jung N."/>
            <person name="Uechi K."/>
            <person name="Horii T."/>
            <person name="Iida T."/>
            <person name="Fujita J."/>
            <person name="Nakamura S."/>
        </authorList>
    </citation>
    <scope>NUCLEOTIDE SEQUENCE [LARGE SCALE GENOMIC DNA]</scope>
    <source>
        <strain evidence="3 5">JCM 15653</strain>
    </source>
</reference>
<dbReference type="Proteomes" id="UP000466683">
    <property type="component" value="Chromosome"/>
</dbReference>
<dbReference type="Gene3D" id="3.30.465.10">
    <property type="match status" value="2"/>
</dbReference>
<feature type="domain" description="FAD-binding PCMH-type" evidence="2">
    <location>
        <begin position="1"/>
        <end position="221"/>
    </location>
</feature>
<evidence type="ECO:0000259" key="2">
    <source>
        <dbReference type="PROSITE" id="PS51387"/>
    </source>
</evidence>
<dbReference type="Pfam" id="PF00941">
    <property type="entry name" value="FAD_binding_5"/>
    <property type="match status" value="1"/>
</dbReference>
<dbReference type="GO" id="GO:0016491">
    <property type="term" value="F:oxidoreductase activity"/>
    <property type="evidence" value="ECO:0007669"/>
    <property type="project" value="UniProtKB-KW"/>
</dbReference>
<dbReference type="Gene3D" id="3.30.43.10">
    <property type="entry name" value="Uridine Diphospho-n-acetylenolpyruvylglucosamine Reductase, domain 2"/>
    <property type="match status" value="1"/>
</dbReference>
<dbReference type="PANTHER" id="PTHR42659">
    <property type="entry name" value="XANTHINE DEHYDROGENASE SUBUNIT C-RELATED"/>
    <property type="match status" value="1"/>
</dbReference>
<dbReference type="InterPro" id="IPR016166">
    <property type="entry name" value="FAD-bd_PCMH"/>
</dbReference>
<dbReference type="InterPro" id="IPR051312">
    <property type="entry name" value="Diverse_Substr_Oxidored"/>
</dbReference>
<protein>
    <submittedName>
        <fullName evidence="3">FAD-binding molybdopterin dehydrogenase</fullName>
    </submittedName>
    <submittedName>
        <fullName evidence="4">Xanthine dehydrogenase family protein subunit M</fullName>
    </submittedName>
</protein>
<dbReference type="InterPro" id="IPR005107">
    <property type="entry name" value="CO_DH_flav_C"/>
</dbReference>